<accession>A0A1G9ZZR5</accession>
<gene>
    <name evidence="2" type="ORF">PSAN_39450</name>
    <name evidence="3" type="ORF">SAMN04490179_3390</name>
</gene>
<evidence type="ECO:0000313" key="2">
    <source>
        <dbReference type="EMBL" id="KAF2407017.1"/>
    </source>
</evidence>
<dbReference type="PANTHER" id="PTHR23339">
    <property type="entry name" value="TYROSINE SPECIFIC PROTEIN PHOSPHATASE AND DUAL SPECIFICITY PROTEIN PHOSPHATASE"/>
    <property type="match status" value="1"/>
</dbReference>
<keyword evidence="5" id="KW-1185">Reference proteome</keyword>
<organism evidence="3 4">
    <name type="scientific">Pseudomonas antarctica</name>
    <dbReference type="NCBI Taxonomy" id="219572"/>
    <lineage>
        <taxon>Bacteria</taxon>
        <taxon>Pseudomonadati</taxon>
        <taxon>Pseudomonadota</taxon>
        <taxon>Gammaproteobacteria</taxon>
        <taxon>Pseudomonadales</taxon>
        <taxon>Pseudomonadaceae</taxon>
        <taxon>Pseudomonas</taxon>
    </lineage>
</organism>
<protein>
    <submittedName>
        <fullName evidence="3">Protein-tyrosine phosphatase</fullName>
    </submittedName>
</protein>
<dbReference type="InterPro" id="IPR050561">
    <property type="entry name" value="PTP"/>
</dbReference>
<dbReference type="Gene3D" id="3.90.190.10">
    <property type="entry name" value="Protein tyrosine phosphatase superfamily"/>
    <property type="match status" value="1"/>
</dbReference>
<dbReference type="OrthoDB" id="9806482at2"/>
<name>A0A1G9ZZR5_9PSED</name>
<dbReference type="Pfam" id="PF22785">
    <property type="entry name" value="Tc-R-P"/>
    <property type="match status" value="1"/>
</dbReference>
<evidence type="ECO:0000313" key="5">
    <source>
        <dbReference type="Proteomes" id="UP000748067"/>
    </source>
</evidence>
<dbReference type="InterPro" id="IPR000387">
    <property type="entry name" value="Tyr_Pase_dom"/>
</dbReference>
<dbReference type="Proteomes" id="UP000748067">
    <property type="component" value="Unassembled WGS sequence"/>
</dbReference>
<reference evidence="2 5" key="1">
    <citation type="submission" date="2015-01" db="EMBL/GenBank/DDBJ databases">
        <title>Genome Sequence of Pseudomonas antarctica CMS 35.</title>
        <authorList>
            <person name="Voget S."/>
            <person name="Chow J."/>
            <person name="Daniel R."/>
            <person name="Streit W."/>
        </authorList>
    </citation>
    <scope>NUCLEOTIDE SEQUENCE [LARGE SCALE GENOMIC DNA]</scope>
    <source>
        <strain evidence="2 5">CMS 35</strain>
    </source>
</reference>
<dbReference type="EMBL" id="JXDI01000002">
    <property type="protein sequence ID" value="KAF2407017.1"/>
    <property type="molecule type" value="Genomic_DNA"/>
</dbReference>
<evidence type="ECO:0000313" key="4">
    <source>
        <dbReference type="Proteomes" id="UP000182470"/>
    </source>
</evidence>
<dbReference type="PROSITE" id="PS50056">
    <property type="entry name" value="TYR_PHOSPHATASE_2"/>
    <property type="match status" value="1"/>
</dbReference>
<reference evidence="3 4" key="2">
    <citation type="submission" date="2016-10" db="EMBL/GenBank/DDBJ databases">
        <authorList>
            <person name="de Groot N.N."/>
        </authorList>
    </citation>
    <scope>NUCLEOTIDE SEQUENCE [LARGE SCALE GENOMIC DNA]</scope>
    <source>
        <strain evidence="3 4">BS2772</strain>
    </source>
</reference>
<dbReference type="RefSeq" id="WP_083358113.1">
    <property type="nucleotide sequence ID" value="NZ_JXDI01000002.1"/>
</dbReference>
<dbReference type="Proteomes" id="UP000182470">
    <property type="component" value="Chromosome I"/>
</dbReference>
<sequence length="184" mass="20269">MKKKVSTLTGYVEKLSHNKTVVYQNWITFDKDATKIFRASQPYYNDSEDTAQRFDANAIALLKNYGIKGIISLNQKLLESNSAAALSNESITYHHLEVKDFNTPTAAELLQGCKAIDSALAKGNVLVYCGFGQGRTGTMMTAYEIYKLPKATAASKLDAIIAASTAETDDQEKSLRALYKLQNP</sequence>
<dbReference type="AlphaFoldDB" id="A0A1G9ZZR5"/>
<evidence type="ECO:0000313" key="3">
    <source>
        <dbReference type="EMBL" id="SDN26401.1"/>
    </source>
</evidence>
<feature type="domain" description="Tyrosine specific protein phosphatases" evidence="1">
    <location>
        <begin position="107"/>
        <end position="145"/>
    </location>
</feature>
<evidence type="ECO:0000259" key="1">
    <source>
        <dbReference type="PROSITE" id="PS50056"/>
    </source>
</evidence>
<dbReference type="EMBL" id="LT629704">
    <property type="protein sequence ID" value="SDN26401.1"/>
    <property type="molecule type" value="Genomic_DNA"/>
</dbReference>
<proteinExistence type="predicted"/>
<dbReference type="InterPro" id="IPR029021">
    <property type="entry name" value="Prot-tyrosine_phosphatase-like"/>
</dbReference>
<dbReference type="SUPFAM" id="SSF52799">
    <property type="entry name" value="(Phosphotyrosine protein) phosphatases II"/>
    <property type="match status" value="1"/>
</dbReference>